<feature type="region of interest" description="Disordered" evidence="1">
    <location>
        <begin position="354"/>
        <end position="374"/>
    </location>
</feature>
<evidence type="ECO:0000256" key="1">
    <source>
        <dbReference type="SAM" id="MobiDB-lite"/>
    </source>
</evidence>
<dbReference type="SUPFAM" id="SSF54909">
    <property type="entry name" value="Dimeric alpha+beta barrel"/>
    <property type="match status" value="1"/>
</dbReference>
<dbReference type="Pfam" id="PF00501">
    <property type="entry name" value="AMP-binding"/>
    <property type="match status" value="1"/>
</dbReference>
<reference evidence="3 4" key="1">
    <citation type="submission" date="2016-10" db="EMBL/GenBank/DDBJ databases">
        <authorList>
            <person name="de Groot N.N."/>
        </authorList>
    </citation>
    <scope>NUCLEOTIDE SEQUENCE [LARGE SCALE GENOMIC DNA]</scope>
    <source>
        <strain evidence="3 4">CGMCC 4.2023</strain>
    </source>
</reference>
<feature type="domain" description="ABM" evidence="2">
    <location>
        <begin position="560"/>
        <end position="649"/>
    </location>
</feature>
<organism evidence="3 4">
    <name type="scientific">Actinacidiphila yanglinensis</name>
    <dbReference type="NCBI Taxonomy" id="310779"/>
    <lineage>
        <taxon>Bacteria</taxon>
        <taxon>Bacillati</taxon>
        <taxon>Actinomycetota</taxon>
        <taxon>Actinomycetes</taxon>
        <taxon>Kitasatosporales</taxon>
        <taxon>Streptomycetaceae</taxon>
        <taxon>Actinacidiphila</taxon>
    </lineage>
</organism>
<dbReference type="Gene3D" id="3.30.70.100">
    <property type="match status" value="1"/>
</dbReference>
<evidence type="ECO:0000259" key="2">
    <source>
        <dbReference type="PROSITE" id="PS51725"/>
    </source>
</evidence>
<dbReference type="InterPro" id="IPR000873">
    <property type="entry name" value="AMP-dep_synth/lig_dom"/>
</dbReference>
<dbReference type="PANTHER" id="PTHR43767">
    <property type="entry name" value="LONG-CHAIN-FATTY-ACID--COA LIGASE"/>
    <property type="match status" value="1"/>
</dbReference>
<evidence type="ECO:0000313" key="4">
    <source>
        <dbReference type="Proteomes" id="UP000236754"/>
    </source>
</evidence>
<dbReference type="OrthoDB" id="3465883at2"/>
<sequence>MVNPAPTATPGPRPESYAAGVPLDTLGDLIGGPRIDDLLHRAAAAAPDRVAVRDGASTTTYRELEALADRYAAGLAELTGGPGGAVAIATALDRWFPPAFFGIARCGGVPALFNPLLRENGLAHVLSACSARVAVIPPGLYERLASIRGRLPELRHVVLTHRDPSVAGVPSDVPTLDELGERAAGAPPAAPGDGAADPPGDVPDQVACIQFTSGTTGSAKTVLLSHRNLLVNAAQSARAHGLDSSSVVFDYLPTFHLMHLTITVAVGGTLVLCTQQDPADAMDTANRLRATHFYSLPVRLARLAVHPRLPELECPSLRAVLSGGSTLPPAAATALHQHFGAPAVQGYGLQETSPSTHFDSLTAPRSRSSGPPVAGTECRIVHVDTGAVQPVGDKGGIQVRGPQLMKGYLGRDLALDTDADGWFSTGDIGVMDEDGFLFVVDRVKDVFKRDNWLVSPTEIERVLLRHPAVADCAVVDHPHEFSGAVARGFVVLADHAPAGAEAVVAEVNAELPYYEHIELVEVTDRIPRSPTGKILRQELRARPVAAEQPTPRQEMRSAMHYFVNRFTVTGDAEEFERLLGKITDYMAGQPGFRSYKLYRSVQDRNVYVETAEWDDAAAHQKAVSGDGFRGPVMEIMKLAKAEAGPYTLVTEHNGRP</sequence>
<dbReference type="GO" id="GO:0016878">
    <property type="term" value="F:acid-thiol ligase activity"/>
    <property type="evidence" value="ECO:0007669"/>
    <property type="project" value="UniProtKB-ARBA"/>
</dbReference>
<dbReference type="PROSITE" id="PS51725">
    <property type="entry name" value="ABM"/>
    <property type="match status" value="1"/>
</dbReference>
<dbReference type="InterPro" id="IPR011008">
    <property type="entry name" value="Dimeric_a/b-barrel"/>
</dbReference>
<dbReference type="Gene3D" id="3.40.50.12780">
    <property type="entry name" value="N-terminal domain of ligase-like"/>
    <property type="match status" value="1"/>
</dbReference>
<dbReference type="Proteomes" id="UP000236754">
    <property type="component" value="Unassembled WGS sequence"/>
</dbReference>
<accession>A0A1H6E785</accession>
<name>A0A1H6E785_9ACTN</name>
<dbReference type="EMBL" id="FNVU01000028">
    <property type="protein sequence ID" value="SEG93572.1"/>
    <property type="molecule type" value="Genomic_DNA"/>
</dbReference>
<dbReference type="InterPro" id="IPR045851">
    <property type="entry name" value="AMP-bd_C_sf"/>
</dbReference>
<protein>
    <submittedName>
        <fullName evidence="3">Acyl-CoA synthetase (AMP-forming)/AMP-acid ligase II</fullName>
    </submittedName>
</protein>
<dbReference type="InterPro" id="IPR025110">
    <property type="entry name" value="AMP-bd_C"/>
</dbReference>
<dbReference type="PROSITE" id="PS00455">
    <property type="entry name" value="AMP_BINDING"/>
    <property type="match status" value="1"/>
</dbReference>
<feature type="compositionally biased region" description="Polar residues" evidence="1">
    <location>
        <begin position="354"/>
        <end position="369"/>
    </location>
</feature>
<dbReference type="Pfam" id="PF03992">
    <property type="entry name" value="ABM"/>
    <property type="match status" value="1"/>
</dbReference>
<dbReference type="InterPro" id="IPR007138">
    <property type="entry name" value="ABM_dom"/>
</dbReference>
<dbReference type="PANTHER" id="PTHR43767:SF1">
    <property type="entry name" value="NONRIBOSOMAL PEPTIDE SYNTHASE PES1 (EUROFUNG)-RELATED"/>
    <property type="match status" value="1"/>
</dbReference>
<evidence type="ECO:0000313" key="3">
    <source>
        <dbReference type="EMBL" id="SEG93572.1"/>
    </source>
</evidence>
<dbReference type="Pfam" id="PF13193">
    <property type="entry name" value="AMP-binding_C"/>
    <property type="match status" value="1"/>
</dbReference>
<keyword evidence="4" id="KW-1185">Reference proteome</keyword>
<keyword evidence="3" id="KW-0436">Ligase</keyword>
<proteinExistence type="predicted"/>
<dbReference type="InterPro" id="IPR050237">
    <property type="entry name" value="ATP-dep_AMP-bd_enzyme"/>
</dbReference>
<dbReference type="InterPro" id="IPR020845">
    <property type="entry name" value="AMP-binding_CS"/>
</dbReference>
<dbReference type="AlphaFoldDB" id="A0A1H6E785"/>
<dbReference type="RefSeq" id="WP_103890588.1">
    <property type="nucleotide sequence ID" value="NZ_FNVU01000028.1"/>
</dbReference>
<dbReference type="InterPro" id="IPR042099">
    <property type="entry name" value="ANL_N_sf"/>
</dbReference>
<gene>
    <name evidence="3" type="ORF">SAMN05216223_12818</name>
</gene>
<dbReference type="SUPFAM" id="SSF56801">
    <property type="entry name" value="Acetyl-CoA synthetase-like"/>
    <property type="match status" value="1"/>
</dbReference>
<dbReference type="Gene3D" id="3.30.300.30">
    <property type="match status" value="1"/>
</dbReference>